<dbReference type="SUPFAM" id="SSF140864">
    <property type="entry name" value="TROVE domain-like"/>
    <property type="match status" value="1"/>
</dbReference>
<dbReference type="InterPro" id="IPR056800">
    <property type="entry name" value="vWA_Ro60"/>
</dbReference>
<keyword evidence="5" id="KW-0694">RNA-binding</keyword>
<evidence type="ECO:0000313" key="9">
    <source>
        <dbReference type="EMBL" id="KAH3858047.1"/>
    </source>
</evidence>
<comment type="caution">
    <text evidence="9">The sequence shown here is derived from an EMBL/GenBank/DDBJ whole genome shotgun (WGS) entry which is preliminary data.</text>
</comment>
<dbReference type="AlphaFoldDB" id="A0A9D4R8V2"/>
<dbReference type="Gene3D" id="3.40.50.410">
    <property type="entry name" value="von Willebrand factor, type A domain"/>
    <property type="match status" value="1"/>
</dbReference>
<keyword evidence="6" id="KW-0687">Ribonucleoprotein</keyword>
<proteinExistence type="inferred from homology"/>
<dbReference type="InterPro" id="IPR036465">
    <property type="entry name" value="vWFA_dom_sf"/>
</dbReference>
<evidence type="ECO:0000256" key="1">
    <source>
        <dbReference type="ARBA" id="ARBA00004496"/>
    </source>
</evidence>
<comment type="similarity">
    <text evidence="2">Belongs to the Ro 60 kDa family.</text>
</comment>
<evidence type="ECO:0000256" key="3">
    <source>
        <dbReference type="ARBA" id="ARBA00022490"/>
    </source>
</evidence>
<evidence type="ECO:0000256" key="5">
    <source>
        <dbReference type="ARBA" id="ARBA00022884"/>
    </source>
</evidence>
<dbReference type="GO" id="GO:1990904">
    <property type="term" value="C:ribonucleoprotein complex"/>
    <property type="evidence" value="ECO:0007669"/>
    <property type="project" value="UniProtKB-KW"/>
</dbReference>
<keyword evidence="10" id="KW-1185">Reference proteome</keyword>
<feature type="compositionally biased region" description="Basic and acidic residues" evidence="7">
    <location>
        <begin position="627"/>
        <end position="644"/>
    </location>
</feature>
<evidence type="ECO:0000256" key="6">
    <source>
        <dbReference type="ARBA" id="ARBA00023274"/>
    </source>
</evidence>
<dbReference type="GO" id="GO:0003723">
    <property type="term" value="F:RNA binding"/>
    <property type="evidence" value="ECO:0007669"/>
    <property type="project" value="UniProtKB-KW"/>
</dbReference>
<dbReference type="Proteomes" id="UP000828390">
    <property type="component" value="Unassembled WGS sequence"/>
</dbReference>
<evidence type="ECO:0000256" key="2">
    <source>
        <dbReference type="ARBA" id="ARBA00007814"/>
    </source>
</evidence>
<comment type="subcellular location">
    <subcellularLocation>
        <location evidence="1">Cytoplasm</location>
    </subcellularLocation>
</comment>
<dbReference type="InterPro" id="IPR037214">
    <property type="entry name" value="TROVE_dom_sf"/>
</dbReference>
<dbReference type="InterPro" id="IPR040322">
    <property type="entry name" value="TROVE2"/>
</dbReference>
<dbReference type="GO" id="GO:0005737">
    <property type="term" value="C:cytoplasm"/>
    <property type="evidence" value="ECO:0007669"/>
    <property type="project" value="UniProtKB-SubCell"/>
</dbReference>
<keyword evidence="3" id="KW-0963">Cytoplasm</keyword>
<evidence type="ECO:0000256" key="7">
    <source>
        <dbReference type="SAM" id="MobiDB-lite"/>
    </source>
</evidence>
<evidence type="ECO:0000259" key="8">
    <source>
        <dbReference type="PROSITE" id="PS50988"/>
    </source>
</evidence>
<feature type="domain" description="TROVE" evidence="8">
    <location>
        <begin position="14"/>
        <end position="386"/>
    </location>
</feature>
<dbReference type="OrthoDB" id="6098064at2759"/>
<dbReference type="Pfam" id="PF05731">
    <property type="entry name" value="TROVE"/>
    <property type="match status" value="1"/>
</dbReference>
<evidence type="ECO:0000256" key="4">
    <source>
        <dbReference type="ARBA" id="ARBA00022723"/>
    </source>
</evidence>
<dbReference type="PANTHER" id="PTHR14202">
    <property type="entry name" value="60 KDA RIBONUCLEOPROTEIN SSA/RO"/>
    <property type="match status" value="1"/>
</dbReference>
<dbReference type="InterPro" id="IPR008858">
    <property type="entry name" value="TROVE_dom"/>
</dbReference>
<dbReference type="EMBL" id="JAIWYP010000003">
    <property type="protein sequence ID" value="KAH3858047.1"/>
    <property type="molecule type" value="Genomic_DNA"/>
</dbReference>
<dbReference type="SUPFAM" id="SSF53300">
    <property type="entry name" value="vWA-like"/>
    <property type="match status" value="1"/>
</dbReference>
<feature type="compositionally biased region" description="Acidic residues" evidence="7">
    <location>
        <begin position="606"/>
        <end position="618"/>
    </location>
</feature>
<name>A0A9D4R8V2_DREPO</name>
<gene>
    <name evidence="9" type="ORF">DPMN_100666</name>
</gene>
<keyword evidence="4" id="KW-0479">Metal-binding</keyword>
<reference evidence="9" key="1">
    <citation type="journal article" date="2019" name="bioRxiv">
        <title>The Genome of the Zebra Mussel, Dreissena polymorpha: A Resource for Invasive Species Research.</title>
        <authorList>
            <person name="McCartney M.A."/>
            <person name="Auch B."/>
            <person name="Kono T."/>
            <person name="Mallez S."/>
            <person name="Zhang Y."/>
            <person name="Obille A."/>
            <person name="Becker A."/>
            <person name="Abrahante J.E."/>
            <person name="Garbe J."/>
            <person name="Badalamenti J.P."/>
            <person name="Herman A."/>
            <person name="Mangelson H."/>
            <person name="Liachko I."/>
            <person name="Sullivan S."/>
            <person name="Sone E.D."/>
            <person name="Koren S."/>
            <person name="Silverstein K.A.T."/>
            <person name="Beckman K.B."/>
            <person name="Gohl D.M."/>
        </authorList>
    </citation>
    <scope>NUCLEOTIDE SEQUENCE</scope>
    <source>
        <strain evidence="9">Duluth1</strain>
        <tissue evidence="9">Whole animal</tissue>
    </source>
</reference>
<dbReference type="Pfam" id="PF25045">
    <property type="entry name" value="vWA_Ro60"/>
    <property type="match status" value="1"/>
</dbReference>
<dbReference type="PROSITE" id="PS50988">
    <property type="entry name" value="TROVE"/>
    <property type="match status" value="1"/>
</dbReference>
<dbReference type="GO" id="GO:0046872">
    <property type="term" value="F:metal ion binding"/>
    <property type="evidence" value="ECO:0007669"/>
    <property type="project" value="UniProtKB-KW"/>
</dbReference>
<accession>A0A9D4R8V2</accession>
<sequence length="644" mass="73988">MEGNEPMSATTPLYRSIRGDDQIVNDANCYVFKMTDIERLKRFIFAGTVPRQLAAINDILQGLFRVSRGLEVVQMIYKISIHRRNARQDALIYAYAFCCRRSNDEVKLMAYSHLNNICRIPTDLFMFIKYCEDISRPGTGWGRAHRRAVSRWYRQFENNPERLFHLVTKYKRRSGISHVDVIRLAHVKSVDPVIQLILRYIIKGYTEAKELFTDVTTQTMVNITNLMSALDDAKRTDNPENLCNLIRAHRLTWEQCPTRLLKTRSVLMCLLQQMPIEATVRKLGLMTCHTVFDDADGEESLRLVVQKLDSINTDFEDHVEDVRGGPRKVWHPLKLYKARTQYMKDRAHDKEQSARRSTLWKPIQRIGDALERAFYRSFSKMQPTGKRIYFVHSVSDRTIKLGDWKLPVNEISAVMSVTLARTEENCVIAAIGGNKMEILDVDRNEKMDSVLTRLNSLHLPGEADWSLPIKDAMERKLRDIDAFLFYVDCENAYTETHVADDMVKYRQYCNNPSVKLIVCGLNDSPHSLADKDDVHMLNISVFDASVPKLIDNFIRWEMRGVRPDANLAELPGAQIIGGPDDMSDEMQGVISGESQVDLPGEQNTENPDDVEMTDDETTVELSAARSNDVELDRRVKTEPTQKKQ</sequence>
<organism evidence="9 10">
    <name type="scientific">Dreissena polymorpha</name>
    <name type="common">Zebra mussel</name>
    <name type="synonym">Mytilus polymorpha</name>
    <dbReference type="NCBI Taxonomy" id="45954"/>
    <lineage>
        <taxon>Eukaryota</taxon>
        <taxon>Metazoa</taxon>
        <taxon>Spiralia</taxon>
        <taxon>Lophotrochozoa</taxon>
        <taxon>Mollusca</taxon>
        <taxon>Bivalvia</taxon>
        <taxon>Autobranchia</taxon>
        <taxon>Heteroconchia</taxon>
        <taxon>Euheterodonta</taxon>
        <taxon>Imparidentia</taxon>
        <taxon>Neoheterodontei</taxon>
        <taxon>Myida</taxon>
        <taxon>Dreissenoidea</taxon>
        <taxon>Dreissenidae</taxon>
        <taxon>Dreissena</taxon>
    </lineage>
</organism>
<dbReference type="PANTHER" id="PTHR14202:SF0">
    <property type="entry name" value="RNA-BINDING PROTEIN RO60"/>
    <property type="match status" value="1"/>
</dbReference>
<reference evidence="9" key="2">
    <citation type="submission" date="2020-11" db="EMBL/GenBank/DDBJ databases">
        <authorList>
            <person name="McCartney M.A."/>
            <person name="Auch B."/>
            <person name="Kono T."/>
            <person name="Mallez S."/>
            <person name="Becker A."/>
            <person name="Gohl D.M."/>
            <person name="Silverstein K.A.T."/>
            <person name="Koren S."/>
            <person name="Bechman K.B."/>
            <person name="Herman A."/>
            <person name="Abrahante J.E."/>
            <person name="Garbe J."/>
        </authorList>
    </citation>
    <scope>NUCLEOTIDE SEQUENCE</scope>
    <source>
        <strain evidence="9">Duluth1</strain>
        <tissue evidence="9">Whole animal</tissue>
    </source>
</reference>
<evidence type="ECO:0000313" key="10">
    <source>
        <dbReference type="Proteomes" id="UP000828390"/>
    </source>
</evidence>
<feature type="region of interest" description="Disordered" evidence="7">
    <location>
        <begin position="592"/>
        <end position="644"/>
    </location>
</feature>
<protein>
    <recommendedName>
        <fullName evidence="8">TROVE domain-containing protein</fullName>
    </recommendedName>
</protein>